<evidence type="ECO:0000313" key="1">
    <source>
        <dbReference type="EMBL" id="MBD2800564.1"/>
    </source>
</evidence>
<dbReference type="RefSeq" id="WP_038240271.1">
    <property type="nucleotide sequence ID" value="NZ_CAWNPE010000001.1"/>
</dbReference>
<proteinExistence type="predicted"/>
<organism evidence="1">
    <name type="scientific">Xenorhabdus szentirmaii</name>
    <dbReference type="NCBI Taxonomy" id="290112"/>
    <lineage>
        <taxon>Bacteria</taxon>
        <taxon>Pseudomonadati</taxon>
        <taxon>Pseudomonadota</taxon>
        <taxon>Gammaproteobacteria</taxon>
        <taxon>Enterobacterales</taxon>
        <taxon>Morganellaceae</taxon>
        <taxon>Xenorhabdus</taxon>
    </lineage>
</organism>
<dbReference type="Proteomes" id="UP001193920">
    <property type="component" value="Unassembled WGS sequence"/>
</dbReference>
<gene>
    <name evidence="1" type="ORF">ID854_08870</name>
</gene>
<dbReference type="GeneID" id="97126961"/>
<reference evidence="1" key="1">
    <citation type="submission" date="2020-09" db="EMBL/GenBank/DDBJ databases">
        <authorList>
            <person name="Palma L."/>
            <person name="Caballero P."/>
            <person name="Berry C."/>
            <person name="Del Valle E."/>
        </authorList>
    </citation>
    <scope>NUCLEOTIDE SEQUENCE</scope>
    <source>
        <strain evidence="1">M</strain>
    </source>
</reference>
<dbReference type="AlphaFoldDB" id="A0AAW3YUM3"/>
<dbReference type="EMBL" id="JACXBF010000198">
    <property type="protein sequence ID" value="MBD2800564.1"/>
    <property type="molecule type" value="Genomic_DNA"/>
</dbReference>
<reference evidence="1" key="2">
    <citation type="journal article" date="2024" name="Toxins">
        <title>Genome Sequence Analysis of Native Xenorhabdus Strains Isolated from Entomopathogenic Nematodes in Argentina.</title>
        <authorList>
            <person name="Palma L."/>
            <person name="Frizzo L."/>
            <person name="Kaiser S."/>
            <person name="Berry C."/>
            <person name="Caballero P."/>
            <person name="Bode H.B."/>
            <person name="Del Valle E.E."/>
        </authorList>
    </citation>
    <scope>NUCLEOTIDE SEQUENCE</scope>
    <source>
        <strain evidence="1">M</strain>
    </source>
</reference>
<comment type="caution">
    <text evidence="1">The sequence shown here is derived from an EMBL/GenBank/DDBJ whole genome shotgun (WGS) entry which is preliminary data.</text>
</comment>
<name>A0AAW3YUM3_9GAMM</name>
<sequence length="79" mass="9264">MKRSNSHYYDPYFNPNGEKFSLWNNAPGVCYFPSTPIERPIQYQFESQQNQQHIMLLTKNEAYTILDSWGAFGRTLLGI</sequence>
<protein>
    <submittedName>
        <fullName evidence="1">Uncharacterized protein</fullName>
    </submittedName>
</protein>
<accession>A0AAW3YUM3</accession>